<keyword evidence="2 3" id="KW-0040">ANK repeat</keyword>
<dbReference type="Gene3D" id="1.25.40.20">
    <property type="entry name" value="Ankyrin repeat-containing domain"/>
    <property type="match status" value="1"/>
</dbReference>
<organism evidence="5 6">
    <name type="scientific">Bionectria ochroleuca</name>
    <name type="common">Gliocladium roseum</name>
    <dbReference type="NCBI Taxonomy" id="29856"/>
    <lineage>
        <taxon>Eukaryota</taxon>
        <taxon>Fungi</taxon>
        <taxon>Dikarya</taxon>
        <taxon>Ascomycota</taxon>
        <taxon>Pezizomycotina</taxon>
        <taxon>Sordariomycetes</taxon>
        <taxon>Hypocreomycetidae</taxon>
        <taxon>Hypocreales</taxon>
        <taxon>Bionectriaceae</taxon>
        <taxon>Clonostachys</taxon>
    </lineage>
</organism>
<proteinExistence type="predicted"/>
<dbReference type="SMART" id="SM00248">
    <property type="entry name" value="ANK"/>
    <property type="match status" value="4"/>
</dbReference>
<dbReference type="PANTHER" id="PTHR24189:SF50">
    <property type="entry name" value="ANKYRIN REPEAT AND SOCS BOX PROTEIN 2"/>
    <property type="match status" value="1"/>
</dbReference>
<protein>
    <submittedName>
        <fullName evidence="5">Uncharacterized protein</fullName>
    </submittedName>
</protein>
<dbReference type="InterPro" id="IPR036770">
    <property type="entry name" value="Ankyrin_rpt-contain_sf"/>
</dbReference>
<feature type="region of interest" description="Disordered" evidence="4">
    <location>
        <begin position="337"/>
        <end position="363"/>
    </location>
</feature>
<feature type="repeat" description="ANK" evidence="3">
    <location>
        <begin position="201"/>
        <end position="233"/>
    </location>
</feature>
<dbReference type="PANTHER" id="PTHR24189">
    <property type="entry name" value="MYOTROPHIN"/>
    <property type="match status" value="1"/>
</dbReference>
<sequence>MAAEQQRRMQMAMEAMRRRRMEAAQRQQTAQRQRGSNIMHSIHDDIPIIELEDAEYISLRPYSSTIPTPFQSTCRRGPVDAIRAAIGSKTPTPAFLHHGLVAALNGGNVEATRYLLESGAPIARLVVHNVFAAPSDRQAPLLDLLADHGWSPNSPYYQGAAMLPRVVTNISVLRWLLDHGVNPNHSSQYSHLTGTGEPESNSCAALEAAAARGTAEAVKMLLEAGAEINNGTPLHFAAGVSPPGANPHAGRVTPTKEFDMARIPVMSLIVERGAKVNQKAETRHMVPRYPIVHAVMAGAIERVRWLLQHGADPHLKGNFGSAMEYAKHGSEEIRKVLREGDTTVQNIDDEDDREGETQGGETK</sequence>
<evidence type="ECO:0000256" key="3">
    <source>
        <dbReference type="PROSITE-ProRule" id="PRU00023"/>
    </source>
</evidence>
<dbReference type="AlphaFoldDB" id="A0A8H7NJW6"/>
<evidence type="ECO:0000256" key="4">
    <source>
        <dbReference type="SAM" id="MobiDB-lite"/>
    </source>
</evidence>
<name>A0A8H7NJW6_BIOOC</name>
<dbReference type="PROSITE" id="PS50297">
    <property type="entry name" value="ANK_REP_REGION"/>
    <property type="match status" value="1"/>
</dbReference>
<gene>
    <name evidence="5" type="ORF">IM811_007956</name>
</gene>
<dbReference type="EMBL" id="JADCTT010000002">
    <property type="protein sequence ID" value="KAF9757012.1"/>
    <property type="molecule type" value="Genomic_DNA"/>
</dbReference>
<reference evidence="5" key="1">
    <citation type="submission" date="2020-10" db="EMBL/GenBank/DDBJ databases">
        <title>High-Quality Genome Resource of Clonostachys rosea strain S41 by Oxford Nanopore Long-Read Sequencing.</title>
        <authorList>
            <person name="Wang H."/>
        </authorList>
    </citation>
    <scope>NUCLEOTIDE SEQUENCE</scope>
    <source>
        <strain evidence="5">S41</strain>
    </source>
</reference>
<dbReference type="Pfam" id="PF00023">
    <property type="entry name" value="Ank"/>
    <property type="match status" value="1"/>
</dbReference>
<comment type="caution">
    <text evidence="5">The sequence shown here is derived from an EMBL/GenBank/DDBJ whole genome shotgun (WGS) entry which is preliminary data.</text>
</comment>
<evidence type="ECO:0000256" key="1">
    <source>
        <dbReference type="ARBA" id="ARBA00022737"/>
    </source>
</evidence>
<evidence type="ECO:0000313" key="5">
    <source>
        <dbReference type="EMBL" id="KAF9757012.1"/>
    </source>
</evidence>
<dbReference type="Proteomes" id="UP000616885">
    <property type="component" value="Unassembled WGS sequence"/>
</dbReference>
<accession>A0A8H7NJW6</accession>
<dbReference type="PROSITE" id="PS50088">
    <property type="entry name" value="ANK_REPEAT"/>
    <property type="match status" value="1"/>
</dbReference>
<dbReference type="InterPro" id="IPR050745">
    <property type="entry name" value="Multifunctional_regulatory"/>
</dbReference>
<evidence type="ECO:0000256" key="2">
    <source>
        <dbReference type="ARBA" id="ARBA00023043"/>
    </source>
</evidence>
<dbReference type="SUPFAM" id="SSF48403">
    <property type="entry name" value="Ankyrin repeat"/>
    <property type="match status" value="1"/>
</dbReference>
<dbReference type="InterPro" id="IPR002110">
    <property type="entry name" value="Ankyrin_rpt"/>
</dbReference>
<evidence type="ECO:0000313" key="6">
    <source>
        <dbReference type="Proteomes" id="UP000616885"/>
    </source>
</evidence>
<keyword evidence="1" id="KW-0677">Repeat</keyword>